<feature type="region of interest" description="Disordered" evidence="2">
    <location>
        <begin position="63"/>
        <end position="84"/>
    </location>
</feature>
<dbReference type="Ensembl" id="ENSSGRT00000078703.1">
    <property type="protein sequence ID" value="ENSSGRP00000073924.1"/>
    <property type="gene ID" value="ENSSGRG00000037571.1"/>
</dbReference>
<dbReference type="GeneID" id="107560694"/>
<feature type="compositionally biased region" description="Basic and acidic residues" evidence="2">
    <location>
        <begin position="194"/>
        <end position="245"/>
    </location>
</feature>
<protein>
    <submittedName>
        <fullName evidence="4">Coiled-coil domain-containing protein 50-like</fullName>
    </submittedName>
</protein>
<organism evidence="4 5">
    <name type="scientific">Sinocyclocheilus grahami</name>
    <name type="common">Dianchi golden-line fish</name>
    <name type="synonym">Barbus grahami</name>
    <dbReference type="NCBI Taxonomy" id="75366"/>
    <lineage>
        <taxon>Eukaryota</taxon>
        <taxon>Metazoa</taxon>
        <taxon>Chordata</taxon>
        <taxon>Craniata</taxon>
        <taxon>Vertebrata</taxon>
        <taxon>Euteleostomi</taxon>
        <taxon>Actinopterygii</taxon>
        <taxon>Neopterygii</taxon>
        <taxon>Teleostei</taxon>
        <taxon>Ostariophysi</taxon>
        <taxon>Cypriniformes</taxon>
        <taxon>Cyprinidae</taxon>
        <taxon>Cyprininae</taxon>
        <taxon>Sinocyclocheilus</taxon>
    </lineage>
</organism>
<dbReference type="Proteomes" id="UP000472262">
    <property type="component" value="Unassembled WGS sequence"/>
</dbReference>
<dbReference type="GO" id="GO:0031625">
    <property type="term" value="F:ubiquitin protein ligase binding"/>
    <property type="evidence" value="ECO:0007669"/>
    <property type="project" value="TreeGrafter"/>
</dbReference>
<reference evidence="4" key="1">
    <citation type="submission" date="2025-08" db="UniProtKB">
        <authorList>
            <consortium name="Ensembl"/>
        </authorList>
    </citation>
    <scope>IDENTIFICATION</scope>
</reference>
<feature type="compositionally biased region" description="Basic and acidic residues" evidence="2">
    <location>
        <begin position="415"/>
        <end position="424"/>
    </location>
</feature>
<dbReference type="AlphaFoldDB" id="A0A672QDL6"/>
<dbReference type="OrthoDB" id="9994767at2759"/>
<proteinExistence type="predicted"/>
<feature type="compositionally biased region" description="Basic and acidic residues" evidence="2">
    <location>
        <begin position="259"/>
        <end position="310"/>
    </location>
</feature>
<feature type="compositionally biased region" description="Low complexity" evidence="2">
    <location>
        <begin position="557"/>
        <end position="566"/>
    </location>
</feature>
<dbReference type="InParanoid" id="A0A672QDL6"/>
<feature type="compositionally biased region" description="Basic and acidic residues" evidence="2">
    <location>
        <begin position="485"/>
        <end position="535"/>
    </location>
</feature>
<gene>
    <name evidence="4" type="primary">ccdc50a</name>
</gene>
<sequence length="584" mass="69856">MADFTIDKNNLPGVKEVCRDFAVLEDHCLAHNLQEQEIESHLASNVNKSRLVQQDLQVAKRLQEEEDQRAKAESQRQHRRIARSDNEIAQEIQEQLVRQAQQQRHQEEKDEAIARKLQEREMKEERKRQKQMEANFEEYHDDKAPRFPQDLREPKPRSTSPGHRKGKNHDYNQILSPYNSPEPDRKRYPNSHSRYPEYEPVELGRSRHPESPSKGRVLEYHSPERRPKDYSRERNKPLDLDYTEPRRRKKQDQWDDLEPVVRRKEKPPRDYSAGRDRVWDKERIRDRERERDGRRTKERSRDRNRTRSQDRLFSGDAKQVDRGRNLDREMDRNGYGHGSRERQRERGRDGNRGRHKSRDRELDDYGLAPTRGQTEESLEWEDLRNRPSLPSGPNEVFEEPVFRGPPNEGRSPGHSPRERGRKVRGEYGMEAATHGLAHLKLQDQELKDLEVARMLQEEEIKESQFDRRAAQVAQDEEIARRLMEEEKREYKRSKEKEKQVMERRRPEVEYKPVQEEVVRPRTREEPRIREDEYQRARNHKPARPPPPPTQHYENINPSYAYADSPYSPRPPSRPEAYKGAPYRP</sequence>
<dbReference type="RefSeq" id="XP_016100427.1">
    <property type="nucleotide sequence ID" value="XM_016244941.1"/>
</dbReference>
<dbReference type="OMA" id="TWNWEKQ"/>
<dbReference type="KEGG" id="sgh:107560694"/>
<keyword evidence="1" id="KW-0175">Coiled coil</keyword>
<dbReference type="Pfam" id="PF15295">
    <property type="entry name" value="CCDC50_N"/>
    <property type="match status" value="1"/>
</dbReference>
<reference evidence="4" key="2">
    <citation type="submission" date="2025-09" db="UniProtKB">
        <authorList>
            <consortium name="Ensembl"/>
        </authorList>
    </citation>
    <scope>IDENTIFICATION</scope>
</reference>
<dbReference type="PANTHER" id="PTHR22115:SF1">
    <property type="entry name" value="COILED-COIL DOMAIN-CONTAINING PROTEIN 50"/>
    <property type="match status" value="1"/>
</dbReference>
<evidence type="ECO:0000256" key="2">
    <source>
        <dbReference type="SAM" id="MobiDB-lite"/>
    </source>
</evidence>
<dbReference type="InterPro" id="IPR029311">
    <property type="entry name" value="CCDC50_N"/>
</dbReference>
<keyword evidence="5" id="KW-1185">Reference proteome</keyword>
<feature type="region of interest" description="Disordered" evidence="2">
    <location>
        <begin position="118"/>
        <end position="424"/>
    </location>
</feature>
<evidence type="ECO:0000313" key="5">
    <source>
        <dbReference type="Proteomes" id="UP000472262"/>
    </source>
</evidence>
<evidence type="ECO:0000256" key="1">
    <source>
        <dbReference type="ARBA" id="ARBA00023054"/>
    </source>
</evidence>
<feature type="compositionally biased region" description="Basic and acidic residues" evidence="2">
    <location>
        <begin position="68"/>
        <end position="84"/>
    </location>
</feature>
<evidence type="ECO:0000259" key="3">
    <source>
        <dbReference type="Pfam" id="PF15295"/>
    </source>
</evidence>
<feature type="region of interest" description="Disordered" evidence="2">
    <location>
        <begin position="485"/>
        <end position="584"/>
    </location>
</feature>
<dbReference type="CTD" id="566408"/>
<accession>A0A672QDL6</accession>
<evidence type="ECO:0000313" key="4">
    <source>
        <dbReference type="Ensembl" id="ENSSGRP00000073924.1"/>
    </source>
</evidence>
<dbReference type="PANTHER" id="PTHR22115">
    <property type="entry name" value="C3ORF6 PROTEIN-RELATED"/>
    <property type="match status" value="1"/>
</dbReference>
<feature type="domain" description="Coiled-coil" evidence="3">
    <location>
        <begin position="5"/>
        <end position="129"/>
    </location>
</feature>
<dbReference type="InterPro" id="IPR039303">
    <property type="entry name" value="CCDC50"/>
</dbReference>
<dbReference type="GO" id="GO:0005737">
    <property type="term" value="C:cytoplasm"/>
    <property type="evidence" value="ECO:0007669"/>
    <property type="project" value="TreeGrafter"/>
</dbReference>
<name>A0A672QDL6_SINGR</name>
<feature type="compositionally biased region" description="Basic and acidic residues" evidence="2">
    <location>
        <begin position="318"/>
        <end position="363"/>
    </location>
</feature>
<feature type="compositionally biased region" description="Basic and acidic residues" evidence="2">
    <location>
        <begin position="118"/>
        <end position="156"/>
    </location>
</feature>